<dbReference type="PROSITE" id="PS51294">
    <property type="entry name" value="HTH_MYB"/>
    <property type="match status" value="1"/>
</dbReference>
<reference evidence="14" key="1">
    <citation type="journal article" date="2022" name="bioRxiv">
        <title>Sequencing and chromosome-scale assembly of the giantPleurodeles waltlgenome.</title>
        <authorList>
            <person name="Brown T."/>
            <person name="Elewa A."/>
            <person name="Iarovenko S."/>
            <person name="Subramanian E."/>
            <person name="Araus A.J."/>
            <person name="Petzold A."/>
            <person name="Susuki M."/>
            <person name="Suzuki K.-i.T."/>
            <person name="Hayashi T."/>
            <person name="Toyoda A."/>
            <person name="Oliveira C."/>
            <person name="Osipova E."/>
            <person name="Leigh N.D."/>
            <person name="Simon A."/>
            <person name="Yun M.H."/>
        </authorList>
    </citation>
    <scope>NUCLEOTIDE SEQUENCE</scope>
    <source>
        <strain evidence="14">20211129_DDA</strain>
        <tissue evidence="14">Liver</tissue>
    </source>
</reference>
<dbReference type="GO" id="GO:0032210">
    <property type="term" value="P:regulation of telomere maintenance via telomerase"/>
    <property type="evidence" value="ECO:0007669"/>
    <property type="project" value="TreeGrafter"/>
</dbReference>
<dbReference type="GO" id="GO:0003691">
    <property type="term" value="F:double-stranded telomeric DNA binding"/>
    <property type="evidence" value="ECO:0007669"/>
    <property type="project" value="UniProtKB-UniRule"/>
</dbReference>
<feature type="region of interest" description="Disordered" evidence="11">
    <location>
        <begin position="343"/>
        <end position="406"/>
    </location>
</feature>
<dbReference type="PIRSF" id="PIRSF038016">
    <property type="entry name" value="Telomere_bd-1_Pin2"/>
    <property type="match status" value="1"/>
</dbReference>
<comment type="function">
    <text evidence="10">Binds the telomeric double-stranded 5'-TTAGGG-3' repeat.</text>
</comment>
<sequence>MAGSQEAAREQRTNLEERVVNGWLIQYYFHCALDAFKTGRHRDFHQLRNVLSAVIERPCDSLPQVSKQMRIMQCLSRVEEGENPDCLFRNENGESPLESAVNVLGVIEDEFFVDEDLMYSNKQMLKEAAVVICIKNRQFERASKILKKYTVHGFSTEALTNELSDIICQKNLMHPMIQNFSYEMIKEQILQLFESMIDDSDNFLKGHAEKVVLAKEQTFALEPEQSDLEEQPGEPQRLEVDSLETYSLSALKAAFKKLSDAQDSDAAFSELCETDLSYQKSKYPIFSYRNQSRNKGCSALDSRTRIKHTVSIGKLVTERDSQVSDLNESPEPPQRLIETSVATSTAATSSTSTLHIKTSSPSKPGRSFRSKWNSCKSKEEKDNWSDEEDMFPIKTDDDASSSKGNITNYNTKRNKWTVEESEWLKRGVKKFGEGKWKNILRRYPFTNRTSVMLKDRWRTMKRLGLV</sequence>
<dbReference type="Gene3D" id="1.25.40.210">
    <property type="entry name" value="Telomere repeat-binding factor, dimerisation domain"/>
    <property type="match status" value="1"/>
</dbReference>
<dbReference type="InterPro" id="IPR017357">
    <property type="entry name" value="TERF1/2"/>
</dbReference>
<dbReference type="PANTHER" id="PTHR46833:SF1">
    <property type="entry name" value="TELOMERIC REPEAT-BINDING FACTOR 2"/>
    <property type="match status" value="1"/>
</dbReference>
<dbReference type="EMBL" id="JANPWB010000016">
    <property type="protein sequence ID" value="KAJ1083784.1"/>
    <property type="molecule type" value="Genomic_DNA"/>
</dbReference>
<gene>
    <name evidence="14" type="ORF">NDU88_003939</name>
</gene>
<dbReference type="InterPro" id="IPR031902">
    <property type="entry name" value="TERF2_RBM"/>
</dbReference>
<dbReference type="SMART" id="SM00717">
    <property type="entry name" value="SANT"/>
    <property type="match status" value="1"/>
</dbReference>
<dbReference type="GO" id="GO:0005654">
    <property type="term" value="C:nucleoplasm"/>
    <property type="evidence" value="ECO:0007669"/>
    <property type="project" value="UniProtKB-ARBA"/>
</dbReference>
<keyword evidence="6 10" id="KW-0779">Telomere</keyword>
<evidence type="ECO:0000256" key="11">
    <source>
        <dbReference type="SAM" id="MobiDB-lite"/>
    </source>
</evidence>
<dbReference type="GO" id="GO:0003720">
    <property type="term" value="F:telomerase activity"/>
    <property type="evidence" value="ECO:0007669"/>
    <property type="project" value="TreeGrafter"/>
</dbReference>
<dbReference type="PANTHER" id="PTHR46833">
    <property type="entry name" value="TELOMERIC REPEAT-BINDING FACTOR 2 TERF2"/>
    <property type="match status" value="1"/>
</dbReference>
<dbReference type="CDD" id="cd11660">
    <property type="entry name" value="SANT_TRF"/>
    <property type="match status" value="1"/>
</dbReference>
<evidence type="ECO:0000256" key="2">
    <source>
        <dbReference type="ARBA" id="ARBA00022454"/>
    </source>
</evidence>
<dbReference type="InterPro" id="IPR036507">
    <property type="entry name" value="Telomere_rpt-bd_fac_dimer_sf"/>
</dbReference>
<name>A0AAV7KYV5_PLEWA</name>
<dbReference type="Pfam" id="PF08558">
    <property type="entry name" value="TRF"/>
    <property type="match status" value="1"/>
</dbReference>
<dbReference type="InterPro" id="IPR030657">
    <property type="entry name" value="TERF2"/>
</dbReference>
<evidence type="ECO:0000256" key="4">
    <source>
        <dbReference type="ARBA" id="ARBA00022553"/>
    </source>
</evidence>
<keyword evidence="4" id="KW-0597">Phosphoprotein</keyword>
<evidence type="ECO:0000259" key="13">
    <source>
        <dbReference type="PROSITE" id="PS51294"/>
    </source>
</evidence>
<keyword evidence="8 10" id="KW-0539">Nucleus</keyword>
<dbReference type="AlphaFoldDB" id="A0AAV7KYV5"/>
<dbReference type="GO" id="GO:0032208">
    <property type="term" value="P:negative regulation of telomere maintenance via recombination"/>
    <property type="evidence" value="ECO:0007669"/>
    <property type="project" value="TreeGrafter"/>
</dbReference>
<proteinExistence type="predicted"/>
<evidence type="ECO:0000256" key="9">
    <source>
        <dbReference type="ARBA" id="ARBA00023306"/>
    </source>
</evidence>
<keyword evidence="15" id="KW-1185">Reference proteome</keyword>
<feature type="compositionally biased region" description="Low complexity" evidence="11">
    <location>
        <begin position="343"/>
        <end position="353"/>
    </location>
</feature>
<evidence type="ECO:0000256" key="7">
    <source>
        <dbReference type="ARBA" id="ARBA00023125"/>
    </source>
</evidence>
<evidence type="ECO:0000256" key="8">
    <source>
        <dbReference type="ARBA" id="ARBA00023242"/>
    </source>
</evidence>
<evidence type="ECO:0000256" key="5">
    <source>
        <dbReference type="ARBA" id="ARBA00022843"/>
    </source>
</evidence>
<dbReference type="Proteomes" id="UP001066276">
    <property type="component" value="Chromosome 12"/>
</dbReference>
<dbReference type="PROSITE" id="PS50090">
    <property type="entry name" value="MYB_LIKE"/>
    <property type="match status" value="1"/>
</dbReference>
<feature type="domain" description="HTH myb-type" evidence="13">
    <location>
        <begin position="408"/>
        <end position="465"/>
    </location>
</feature>
<dbReference type="FunFam" id="1.10.10.60:FF:000129">
    <property type="entry name" value="Telomeric repeat-binding factor 2"/>
    <property type="match status" value="1"/>
</dbReference>
<comment type="subunit">
    <text evidence="10">Homodimer.</text>
</comment>
<dbReference type="GO" id="GO:0031627">
    <property type="term" value="P:telomeric loop formation"/>
    <property type="evidence" value="ECO:0007669"/>
    <property type="project" value="TreeGrafter"/>
</dbReference>
<evidence type="ECO:0000256" key="6">
    <source>
        <dbReference type="ARBA" id="ARBA00022895"/>
    </source>
</evidence>
<dbReference type="GO" id="GO:0042803">
    <property type="term" value="F:protein homodimerization activity"/>
    <property type="evidence" value="ECO:0007669"/>
    <property type="project" value="UniProtKB-UniRule"/>
</dbReference>
<evidence type="ECO:0000259" key="12">
    <source>
        <dbReference type="PROSITE" id="PS50090"/>
    </source>
</evidence>
<dbReference type="SUPFAM" id="SSF63600">
    <property type="entry name" value="Telomeric repeat binding factor (TRF) dimerisation domain"/>
    <property type="match status" value="1"/>
</dbReference>
<accession>A0AAV7KYV5</accession>
<keyword evidence="7 10" id="KW-0238">DNA-binding</keyword>
<dbReference type="Pfam" id="PF00249">
    <property type="entry name" value="Myb_DNA-binding"/>
    <property type="match status" value="1"/>
</dbReference>
<dbReference type="InterPro" id="IPR009057">
    <property type="entry name" value="Homeodomain-like_sf"/>
</dbReference>
<evidence type="ECO:0000256" key="1">
    <source>
        <dbReference type="ARBA" id="ARBA00004574"/>
    </source>
</evidence>
<keyword evidence="9 10" id="KW-0131">Cell cycle</keyword>
<dbReference type="GO" id="GO:0031848">
    <property type="term" value="P:protection from non-homologous end joining at telomere"/>
    <property type="evidence" value="ECO:0007669"/>
    <property type="project" value="InterPro"/>
</dbReference>
<dbReference type="InterPro" id="IPR013867">
    <property type="entry name" value="Telomere_rpt-bd_fac_dimer_dom"/>
</dbReference>
<dbReference type="GO" id="GO:1905839">
    <property type="term" value="P:negative regulation of telomeric D-loop disassembly"/>
    <property type="evidence" value="ECO:0007669"/>
    <property type="project" value="TreeGrafter"/>
</dbReference>
<keyword evidence="3" id="KW-1017">Isopeptide bond</keyword>
<dbReference type="GO" id="GO:0070187">
    <property type="term" value="C:shelterin complex"/>
    <property type="evidence" value="ECO:0007669"/>
    <property type="project" value="TreeGrafter"/>
</dbReference>
<organism evidence="14 15">
    <name type="scientific">Pleurodeles waltl</name>
    <name type="common">Iberian ribbed newt</name>
    <dbReference type="NCBI Taxonomy" id="8319"/>
    <lineage>
        <taxon>Eukaryota</taxon>
        <taxon>Metazoa</taxon>
        <taxon>Chordata</taxon>
        <taxon>Craniata</taxon>
        <taxon>Vertebrata</taxon>
        <taxon>Euteleostomi</taxon>
        <taxon>Amphibia</taxon>
        <taxon>Batrachia</taxon>
        <taxon>Caudata</taxon>
        <taxon>Salamandroidea</taxon>
        <taxon>Salamandridae</taxon>
        <taxon>Pleurodelinae</taxon>
        <taxon>Pleurodeles</taxon>
    </lineage>
</organism>
<dbReference type="GO" id="GO:0061820">
    <property type="term" value="P:telomeric D-loop disassembly"/>
    <property type="evidence" value="ECO:0007669"/>
    <property type="project" value="TreeGrafter"/>
</dbReference>
<evidence type="ECO:0000256" key="3">
    <source>
        <dbReference type="ARBA" id="ARBA00022499"/>
    </source>
</evidence>
<evidence type="ECO:0000256" key="10">
    <source>
        <dbReference type="PIRNR" id="PIRNR038016"/>
    </source>
</evidence>
<feature type="domain" description="Myb-like" evidence="12">
    <location>
        <begin position="408"/>
        <end position="461"/>
    </location>
</feature>
<evidence type="ECO:0000313" key="14">
    <source>
        <dbReference type="EMBL" id="KAJ1083784.1"/>
    </source>
</evidence>
<dbReference type="SUPFAM" id="SSF46689">
    <property type="entry name" value="Homeodomain-like"/>
    <property type="match status" value="1"/>
</dbReference>
<comment type="subcellular location">
    <subcellularLocation>
        <location evidence="1">Chromosome</location>
        <location evidence="1">Telomere</location>
    </subcellularLocation>
    <subcellularLocation>
        <location evidence="10">Nucleus</location>
    </subcellularLocation>
</comment>
<dbReference type="Pfam" id="PF16772">
    <property type="entry name" value="TERF2_RBM"/>
    <property type="match status" value="1"/>
</dbReference>
<comment type="caution">
    <text evidence="14">The sequence shown here is derived from an EMBL/GenBank/DDBJ whole genome shotgun (WGS) entry which is preliminary data.</text>
</comment>
<dbReference type="GO" id="GO:0070198">
    <property type="term" value="P:protein localization to chromosome, telomeric region"/>
    <property type="evidence" value="ECO:0007669"/>
    <property type="project" value="TreeGrafter"/>
</dbReference>
<dbReference type="InterPro" id="IPR001005">
    <property type="entry name" value="SANT/Myb"/>
</dbReference>
<dbReference type="Gene3D" id="1.10.10.60">
    <property type="entry name" value="Homeodomain-like"/>
    <property type="match status" value="1"/>
</dbReference>
<keyword evidence="2" id="KW-0158">Chromosome</keyword>
<keyword evidence="5" id="KW-0832">Ubl conjugation</keyword>
<dbReference type="GO" id="GO:0098505">
    <property type="term" value="F:G-rich strand telomeric DNA binding"/>
    <property type="evidence" value="ECO:0007669"/>
    <property type="project" value="TreeGrafter"/>
</dbReference>
<evidence type="ECO:0000313" key="15">
    <source>
        <dbReference type="Proteomes" id="UP001066276"/>
    </source>
</evidence>
<dbReference type="InterPro" id="IPR017930">
    <property type="entry name" value="Myb_dom"/>
</dbReference>
<protein>
    <recommendedName>
        <fullName evidence="10">Telomeric repeat-binding factor</fullName>
    </recommendedName>
</protein>